<evidence type="ECO:0000313" key="2">
    <source>
        <dbReference type="Proteomes" id="UP000826195"/>
    </source>
</evidence>
<accession>A0AAV7IX55</accession>
<dbReference type="Proteomes" id="UP000826195">
    <property type="component" value="Unassembled WGS sequence"/>
</dbReference>
<dbReference type="EMBL" id="JAHXZJ010000001">
    <property type="protein sequence ID" value="KAH0569163.1"/>
    <property type="molecule type" value="Genomic_DNA"/>
</dbReference>
<comment type="caution">
    <text evidence="1">The sequence shown here is derived from an EMBL/GenBank/DDBJ whole genome shotgun (WGS) entry which is preliminary data.</text>
</comment>
<keyword evidence="2" id="KW-1185">Reference proteome</keyword>
<protein>
    <submittedName>
        <fullName evidence="1">Uncharacterized protein</fullName>
    </submittedName>
</protein>
<proteinExistence type="predicted"/>
<reference evidence="1 2" key="1">
    <citation type="journal article" date="2021" name="J. Hered.">
        <title>A chromosome-level genome assembly of the parasitoid wasp, Cotesia glomerata (Hymenoptera: Braconidae).</title>
        <authorList>
            <person name="Pinto B.J."/>
            <person name="Weis J.J."/>
            <person name="Gamble T."/>
            <person name="Ode P.J."/>
            <person name="Paul R."/>
            <person name="Zaspel J.M."/>
        </authorList>
    </citation>
    <scope>NUCLEOTIDE SEQUENCE [LARGE SCALE GENOMIC DNA]</scope>
    <source>
        <strain evidence="1">CgM1</strain>
    </source>
</reference>
<dbReference type="AlphaFoldDB" id="A0AAV7IX55"/>
<evidence type="ECO:0000313" key="1">
    <source>
        <dbReference type="EMBL" id="KAH0569163.1"/>
    </source>
</evidence>
<gene>
    <name evidence="1" type="ORF">KQX54_021872</name>
</gene>
<organism evidence="1 2">
    <name type="scientific">Cotesia glomerata</name>
    <name type="common">Lepidopteran parasitic wasp</name>
    <name type="synonym">Apanteles glomeratus</name>
    <dbReference type="NCBI Taxonomy" id="32391"/>
    <lineage>
        <taxon>Eukaryota</taxon>
        <taxon>Metazoa</taxon>
        <taxon>Ecdysozoa</taxon>
        <taxon>Arthropoda</taxon>
        <taxon>Hexapoda</taxon>
        <taxon>Insecta</taxon>
        <taxon>Pterygota</taxon>
        <taxon>Neoptera</taxon>
        <taxon>Endopterygota</taxon>
        <taxon>Hymenoptera</taxon>
        <taxon>Apocrita</taxon>
        <taxon>Ichneumonoidea</taxon>
        <taxon>Braconidae</taxon>
        <taxon>Microgastrinae</taxon>
        <taxon>Cotesia</taxon>
    </lineage>
</organism>
<name>A0AAV7IX55_COTGL</name>
<sequence>MAASSVSQDLKSGVLSEQQSSRLDSFNYARYFHDNSLIQWRLVKCPYRLEPKPRYPGTHMFCFSKINRTKKESMGSQRDGMTKLRDSENQEWLSWWYVTAHARAFCPQECWNGGSFESSADCARALSSQRLLGISFYHLPDSSFLSYFNVLLRKLISYESRQSPDHYGICSSINCSQM</sequence>